<feature type="compositionally biased region" description="Low complexity" evidence="1">
    <location>
        <begin position="210"/>
        <end position="227"/>
    </location>
</feature>
<comment type="caution">
    <text evidence="2">The sequence shown here is derived from an EMBL/GenBank/DDBJ whole genome shotgun (WGS) entry which is preliminary data.</text>
</comment>
<dbReference type="PANTHER" id="PTHR16019:SF15">
    <property type="entry name" value="OS01G0273300 PROTEIN"/>
    <property type="match status" value="1"/>
</dbReference>
<evidence type="ECO:0000313" key="3">
    <source>
        <dbReference type="Proteomes" id="UP000479710"/>
    </source>
</evidence>
<dbReference type="InterPro" id="IPR051494">
    <property type="entry name" value="BSD_domain-containing"/>
</dbReference>
<reference evidence="2 3" key="1">
    <citation type="submission" date="2019-11" db="EMBL/GenBank/DDBJ databases">
        <title>Whole genome sequence of Oryza granulata.</title>
        <authorList>
            <person name="Li W."/>
        </authorList>
    </citation>
    <scope>NUCLEOTIDE SEQUENCE [LARGE SCALE GENOMIC DNA]</scope>
    <source>
        <strain evidence="3">cv. Menghai</strain>
        <tissue evidence="2">Leaf</tissue>
    </source>
</reference>
<dbReference type="Proteomes" id="UP000479710">
    <property type="component" value="Unassembled WGS sequence"/>
</dbReference>
<protein>
    <submittedName>
        <fullName evidence="2">Uncharacterized protein</fullName>
    </submittedName>
</protein>
<dbReference type="AlphaFoldDB" id="A0A6G1C9I9"/>
<organism evidence="2 3">
    <name type="scientific">Oryza meyeriana var. granulata</name>
    <dbReference type="NCBI Taxonomy" id="110450"/>
    <lineage>
        <taxon>Eukaryota</taxon>
        <taxon>Viridiplantae</taxon>
        <taxon>Streptophyta</taxon>
        <taxon>Embryophyta</taxon>
        <taxon>Tracheophyta</taxon>
        <taxon>Spermatophyta</taxon>
        <taxon>Magnoliopsida</taxon>
        <taxon>Liliopsida</taxon>
        <taxon>Poales</taxon>
        <taxon>Poaceae</taxon>
        <taxon>BOP clade</taxon>
        <taxon>Oryzoideae</taxon>
        <taxon>Oryzeae</taxon>
        <taxon>Oryzinae</taxon>
        <taxon>Oryza</taxon>
        <taxon>Oryza meyeriana</taxon>
    </lineage>
</organism>
<proteinExistence type="predicted"/>
<keyword evidence="3" id="KW-1185">Reference proteome</keyword>
<name>A0A6G1C9I9_9ORYZ</name>
<evidence type="ECO:0000313" key="2">
    <source>
        <dbReference type="EMBL" id="KAF0896849.1"/>
    </source>
</evidence>
<feature type="region of interest" description="Disordered" evidence="1">
    <location>
        <begin position="1"/>
        <end position="111"/>
    </location>
</feature>
<accession>A0A6G1C9I9</accession>
<evidence type="ECO:0000256" key="1">
    <source>
        <dbReference type="SAM" id="MobiDB-lite"/>
    </source>
</evidence>
<sequence length="227" mass="23420">METPSSPGDEHEEEQEEGEAGQEAAAEQGEEGDTGGGWSFGGLIKTLAEEIEGPRDVQEAKAEESEQEGGEAAAGRGRRRRRRRVTELEYEEAAAAAGEEEGEGTGPSGGAWSFRGLIQTFASRSESVLEGYRRDIQDLGSGLHLEMASLRAATAFPGALEAGASAASDRLESIGQAVDDLGAAAAVLLSQANKALRSVNADGEDGGVDGSSHPSDSASGASWRASL</sequence>
<dbReference type="GO" id="GO:0005737">
    <property type="term" value="C:cytoplasm"/>
    <property type="evidence" value="ECO:0007669"/>
    <property type="project" value="TreeGrafter"/>
</dbReference>
<feature type="region of interest" description="Disordered" evidence="1">
    <location>
        <begin position="200"/>
        <end position="227"/>
    </location>
</feature>
<dbReference type="OrthoDB" id="73788at2759"/>
<dbReference type="EMBL" id="SPHZ02000010">
    <property type="protein sequence ID" value="KAF0896849.1"/>
    <property type="molecule type" value="Genomic_DNA"/>
</dbReference>
<feature type="compositionally biased region" description="Acidic residues" evidence="1">
    <location>
        <begin position="88"/>
        <end position="103"/>
    </location>
</feature>
<feature type="compositionally biased region" description="Basic and acidic residues" evidence="1">
    <location>
        <begin position="52"/>
        <end position="64"/>
    </location>
</feature>
<gene>
    <name evidence="2" type="ORF">E2562_029361</name>
</gene>
<feature type="compositionally biased region" description="Acidic residues" evidence="1">
    <location>
        <begin position="10"/>
        <end position="20"/>
    </location>
</feature>
<dbReference type="PANTHER" id="PTHR16019">
    <property type="entry name" value="SYNAPSE-ASSOCIATED PROTEIN"/>
    <property type="match status" value="1"/>
</dbReference>